<organism evidence="2 3">
    <name type="scientific">Mesorhabditis belari</name>
    <dbReference type="NCBI Taxonomy" id="2138241"/>
    <lineage>
        <taxon>Eukaryota</taxon>
        <taxon>Metazoa</taxon>
        <taxon>Ecdysozoa</taxon>
        <taxon>Nematoda</taxon>
        <taxon>Chromadorea</taxon>
        <taxon>Rhabditida</taxon>
        <taxon>Rhabditina</taxon>
        <taxon>Rhabditomorpha</taxon>
        <taxon>Rhabditoidea</taxon>
        <taxon>Rhabditidae</taxon>
        <taxon>Mesorhabditinae</taxon>
        <taxon>Mesorhabditis</taxon>
    </lineage>
</organism>
<dbReference type="Proteomes" id="UP000887575">
    <property type="component" value="Unassembled WGS sequence"/>
</dbReference>
<dbReference type="Pfam" id="PF02171">
    <property type="entry name" value="Piwi"/>
    <property type="match status" value="1"/>
</dbReference>
<dbReference type="PANTHER" id="PTHR22891">
    <property type="entry name" value="EUKARYOTIC TRANSLATION INITIATION FACTOR 2C"/>
    <property type="match status" value="1"/>
</dbReference>
<evidence type="ECO:0000313" key="2">
    <source>
        <dbReference type="Proteomes" id="UP000887575"/>
    </source>
</evidence>
<dbReference type="InterPro" id="IPR012337">
    <property type="entry name" value="RNaseH-like_sf"/>
</dbReference>
<evidence type="ECO:0000313" key="3">
    <source>
        <dbReference type="WBParaSite" id="MBELARI_LOCUS4749"/>
    </source>
</evidence>
<dbReference type="SUPFAM" id="SSF53098">
    <property type="entry name" value="Ribonuclease H-like"/>
    <property type="match status" value="1"/>
</dbReference>
<reference evidence="3" key="1">
    <citation type="submission" date="2024-02" db="UniProtKB">
        <authorList>
            <consortium name="WormBaseParasite"/>
        </authorList>
    </citation>
    <scope>IDENTIFICATION</scope>
</reference>
<proteinExistence type="predicted"/>
<keyword evidence="2" id="KW-1185">Reference proteome</keyword>
<dbReference type="Gene3D" id="3.30.420.10">
    <property type="entry name" value="Ribonuclease H-like superfamily/Ribonuclease H"/>
    <property type="match status" value="1"/>
</dbReference>
<name>A0AAF3J9E5_9BILA</name>
<dbReference type="SMART" id="SM00950">
    <property type="entry name" value="Piwi"/>
    <property type="match status" value="1"/>
</dbReference>
<dbReference type="WBParaSite" id="MBELARI_LOCUS4749">
    <property type="protein sequence ID" value="MBELARI_LOCUS4749"/>
    <property type="gene ID" value="MBELARI_LOCUS4749"/>
</dbReference>
<feature type="domain" description="Piwi" evidence="1">
    <location>
        <begin position="689"/>
        <end position="1008"/>
    </location>
</feature>
<dbReference type="GO" id="GO:0003676">
    <property type="term" value="F:nucleic acid binding"/>
    <property type="evidence" value="ECO:0007669"/>
    <property type="project" value="InterPro"/>
</dbReference>
<sequence>MSLIRLEKRPGHRTKNDKTTIALITNLFRLKFCNEDDMFRQFRKYNVEIGELKQAKPKRDQNYAPKPKLLPFKTREERRLAFWYIVSRRTDVFKNVFNIIYDDFKFFWAADSIRPPNLRDPEMDMLDYKTKENIPSELLWPEKPEEMTRDKEITIYMHVTSSAIENGTPLRVMLGARKGFSASDREGVEASTFGKALFIQKFRFPIHVCAPGSFSPAANNSPDFITLFKKMSDTFTAYKNSVYKIPRDPSKYPGYDRPIAPAVHAWIGLYASLKHMEDYHPVMNFGLVNQLFRDLDMNLVMYYLKVINEFNGLSDGALENEIRERRLSMSEDQRKKFSATLKDTRVKGKPVLVFDRHSARHGEIRWDLVTRHYKFLGLIEHNPFAASPNEPTPPYVQRPGPPIEWEIEPAVFGPTANIMRVPCGKRIEMSLARLYSDFGHPLDFPDLPLAEVQVAAGRKNLVPVELLFTHDTPQAYTKMLSFEMKNRFIRVCTRPAIQMKDPGENRMPVSHKQFTESIKRSMKFAHPDSSSDEQLVDPFLAEFGTYVDPENVECEGQILEAPIIKSSDGEIPPLAREHRGFSLIKFLEVPPKKVYFSLMTMWDQAPSASDRGPSTDNTEPVQPVEDVKQFYKNLAKVCRDRGIQVDTGPPLWTEWEVHTEEYQRELPMKIREIKADFDEIKREDKDAQTLLICISKRKLDLYGYMKAEMNRQEVVSQVIDCDTVRKAIHKGEEGIYWHLSMKINAKLGGVTHALSAAEGFGQPRCRIGDPALCFLKEPTIFLGIDVTHPTAHCGYEGLSIASIVANYDIAATRYSCEIIPQVAAKETIVNFDDNRFALTITKFVEYTGKHPKHIVILRDGVSEGELQNTASKELMWIEKALKNHFSETSITLTYVCVQKRHFVRVYPKYKDNADGEAGNVPAGTLVDSVIVHPELYDFYLASHYGQIGTTRPARYIVLYDSWKLGVDQMTDMMHNLCYLYSRCAHPVSLPTPLYYAHLVCEQAKEMYKGFVKSGALDSRTADYMRETNPNKEFEQMQKIQKFLKYTTPGMPWL</sequence>
<dbReference type="PROSITE" id="PS50822">
    <property type="entry name" value="PIWI"/>
    <property type="match status" value="1"/>
</dbReference>
<evidence type="ECO:0000259" key="1">
    <source>
        <dbReference type="PROSITE" id="PS50822"/>
    </source>
</evidence>
<accession>A0AAF3J9E5</accession>
<dbReference type="AlphaFoldDB" id="A0AAF3J9E5"/>
<dbReference type="InterPro" id="IPR036397">
    <property type="entry name" value="RNaseH_sf"/>
</dbReference>
<dbReference type="InterPro" id="IPR003165">
    <property type="entry name" value="Piwi"/>
</dbReference>
<dbReference type="Gene3D" id="3.40.50.2300">
    <property type="match status" value="1"/>
</dbReference>
<protein>
    <recommendedName>
        <fullName evidence="1">Piwi domain-containing protein</fullName>
    </recommendedName>
</protein>